<dbReference type="OrthoDB" id="3873397at2"/>
<proteinExistence type="predicted"/>
<dbReference type="Gene3D" id="1.10.10.10">
    <property type="entry name" value="Winged helix-like DNA-binding domain superfamily/Winged helix DNA-binding domain"/>
    <property type="match status" value="1"/>
</dbReference>
<dbReference type="Proteomes" id="UP000060513">
    <property type="component" value="Chromosome"/>
</dbReference>
<dbReference type="AlphaFoldDB" id="A0A0M5IP33"/>
<dbReference type="InterPro" id="IPR036388">
    <property type="entry name" value="WH-like_DNA-bd_sf"/>
</dbReference>
<dbReference type="RefSeq" id="WP_005317993.1">
    <property type="nucleotide sequence ID" value="NZ_CP011340.1"/>
</dbReference>
<dbReference type="EMBL" id="CP011340">
    <property type="protein sequence ID" value="ALC23331.1"/>
    <property type="molecule type" value="Genomic_DNA"/>
</dbReference>
<gene>
    <name evidence="1" type="ORF">SPRI_5025</name>
</gene>
<dbReference type="OMA" id="RIWGGIP"/>
<protein>
    <submittedName>
        <fullName evidence="1">Uncharacterized protein</fullName>
    </submittedName>
</protein>
<name>A0A0M5IP33_STRPR</name>
<evidence type="ECO:0000313" key="1">
    <source>
        <dbReference type="EMBL" id="ALC23331.1"/>
    </source>
</evidence>
<sequence length="156" mass="16398">MSSTTPILLNSQIIGRAHYAARALLDRELDRTGTTFHQSMALNATAAEGGVAETSRIVELLTSTLKISADTAHATVAELLAAELIEPLEPLAGQGPRVALTEAGRAVQGRLASVATDFGPRVYGGIPEEDLAVAGRVLTEVIARANAAYEQTADRY</sequence>
<dbReference type="PATRIC" id="fig|38300.4.peg.5267"/>
<evidence type="ECO:0000313" key="2">
    <source>
        <dbReference type="Proteomes" id="UP000060513"/>
    </source>
</evidence>
<dbReference type="GeneID" id="97233923"/>
<reference evidence="1 2" key="1">
    <citation type="submission" date="2015-08" db="EMBL/GenBank/DDBJ databases">
        <title>Genome sequence of the pristinamycin over-producing bacterium Streptomyces pristinaespiralis HCCB10218.</title>
        <authorList>
            <person name="Tian J."/>
            <person name="Yang J."/>
            <person name="Li L."/>
            <person name="Ruan L."/>
            <person name="Wei W."/>
            <person name="Zheng G."/>
            <person name="Wei Z."/>
            <person name="Yang S."/>
            <person name="Ge M."/>
            <person name="Jiang W."/>
            <person name="Lu Y."/>
        </authorList>
    </citation>
    <scope>NUCLEOTIDE SEQUENCE [LARGE SCALE GENOMIC DNA]</scope>
    <source>
        <strain evidence="1 2">HCCB 10218</strain>
    </source>
</reference>
<dbReference type="SUPFAM" id="SSF46785">
    <property type="entry name" value="Winged helix' DNA-binding domain"/>
    <property type="match status" value="1"/>
</dbReference>
<organism evidence="1">
    <name type="scientific">Streptomyces pristinaespiralis</name>
    <dbReference type="NCBI Taxonomy" id="38300"/>
    <lineage>
        <taxon>Bacteria</taxon>
        <taxon>Bacillati</taxon>
        <taxon>Actinomycetota</taxon>
        <taxon>Actinomycetes</taxon>
        <taxon>Kitasatosporales</taxon>
        <taxon>Streptomycetaceae</taxon>
        <taxon>Streptomyces</taxon>
    </lineage>
</organism>
<dbReference type="STRING" id="38300.SPRI_5025"/>
<dbReference type="InterPro" id="IPR036390">
    <property type="entry name" value="WH_DNA-bd_sf"/>
</dbReference>
<dbReference type="KEGG" id="spri:SPRI_5025"/>
<accession>A0A0M5IP33</accession>